<dbReference type="Proteomes" id="UP000762676">
    <property type="component" value="Unassembled WGS sequence"/>
</dbReference>
<evidence type="ECO:0000313" key="1">
    <source>
        <dbReference type="EMBL" id="GFS15935.1"/>
    </source>
</evidence>
<name>A0AAV4J217_9GAST</name>
<sequence>MECTIIIHDPALGVGTITVPEVDIGAVLGTAMVDRFRIVWSLLARHSITSLHSVGVFSCK</sequence>
<dbReference type="EMBL" id="BMAT01009890">
    <property type="protein sequence ID" value="GFS15935.1"/>
    <property type="molecule type" value="Genomic_DNA"/>
</dbReference>
<keyword evidence="2" id="KW-1185">Reference proteome</keyword>
<proteinExistence type="predicted"/>
<comment type="caution">
    <text evidence="1">The sequence shown here is derived from an EMBL/GenBank/DDBJ whole genome shotgun (WGS) entry which is preliminary data.</text>
</comment>
<accession>A0AAV4J217</accession>
<dbReference type="AlphaFoldDB" id="A0AAV4J217"/>
<evidence type="ECO:0000313" key="2">
    <source>
        <dbReference type="Proteomes" id="UP000762676"/>
    </source>
</evidence>
<organism evidence="1 2">
    <name type="scientific">Elysia marginata</name>
    <dbReference type="NCBI Taxonomy" id="1093978"/>
    <lineage>
        <taxon>Eukaryota</taxon>
        <taxon>Metazoa</taxon>
        <taxon>Spiralia</taxon>
        <taxon>Lophotrochozoa</taxon>
        <taxon>Mollusca</taxon>
        <taxon>Gastropoda</taxon>
        <taxon>Heterobranchia</taxon>
        <taxon>Euthyneura</taxon>
        <taxon>Panpulmonata</taxon>
        <taxon>Sacoglossa</taxon>
        <taxon>Placobranchoidea</taxon>
        <taxon>Plakobranchidae</taxon>
        <taxon>Elysia</taxon>
    </lineage>
</organism>
<protein>
    <submittedName>
        <fullName evidence="1">Uncharacterized protein</fullName>
    </submittedName>
</protein>
<gene>
    <name evidence="1" type="ORF">ElyMa_004945900</name>
</gene>
<reference evidence="1 2" key="1">
    <citation type="journal article" date="2021" name="Elife">
        <title>Chloroplast acquisition without the gene transfer in kleptoplastic sea slugs, Plakobranchus ocellatus.</title>
        <authorList>
            <person name="Maeda T."/>
            <person name="Takahashi S."/>
            <person name="Yoshida T."/>
            <person name="Shimamura S."/>
            <person name="Takaki Y."/>
            <person name="Nagai Y."/>
            <person name="Toyoda A."/>
            <person name="Suzuki Y."/>
            <person name="Arimoto A."/>
            <person name="Ishii H."/>
            <person name="Satoh N."/>
            <person name="Nishiyama T."/>
            <person name="Hasebe M."/>
            <person name="Maruyama T."/>
            <person name="Minagawa J."/>
            <person name="Obokata J."/>
            <person name="Shigenobu S."/>
        </authorList>
    </citation>
    <scope>NUCLEOTIDE SEQUENCE [LARGE SCALE GENOMIC DNA]</scope>
</reference>